<dbReference type="EMBL" id="NEVH01017553">
    <property type="protein sequence ID" value="PNF23901.1"/>
    <property type="molecule type" value="Genomic_DNA"/>
</dbReference>
<gene>
    <name evidence="1" type="ORF">B7P43_G13195</name>
</gene>
<dbReference type="InParanoid" id="A0A2J7Q5P2"/>
<dbReference type="AlphaFoldDB" id="A0A2J7Q5P2"/>
<evidence type="ECO:0000313" key="1">
    <source>
        <dbReference type="EMBL" id="PNF23901.1"/>
    </source>
</evidence>
<sequence>MGKETELDVPPLPVSVAQGLGGYHASRITEQNHNLFEEIPSLGVAGDMVMMLTAEAQEPELNVRVGRPEHTEFTENLVGVNQPLGRRPEIIQRLAGQGITTALFPEYVENTGFNLRYMLSISDIISQFEAFRIEKVTFSKLTMSGGISQVILTKPLMTEGLQQNLRSTIVQAMSAANESIAEMGASFIFGFQLHKEFGEGATMTERSRRWSCTASSPAGAWTMPQGWAENRNVCRNLPEGIGTERFRAMSKRQDISLQDVVRRMIKTQC</sequence>
<reference evidence="1 2" key="1">
    <citation type="submission" date="2017-12" db="EMBL/GenBank/DDBJ databases">
        <title>Hemimetabolous genomes reveal molecular basis of termite eusociality.</title>
        <authorList>
            <person name="Harrison M.C."/>
            <person name="Jongepier E."/>
            <person name="Robertson H.M."/>
            <person name="Arning N."/>
            <person name="Bitard-Feildel T."/>
            <person name="Chao H."/>
            <person name="Childers C.P."/>
            <person name="Dinh H."/>
            <person name="Doddapaneni H."/>
            <person name="Dugan S."/>
            <person name="Gowin J."/>
            <person name="Greiner C."/>
            <person name="Han Y."/>
            <person name="Hu H."/>
            <person name="Hughes D.S.T."/>
            <person name="Huylmans A.-K."/>
            <person name="Kemena C."/>
            <person name="Kremer L.P.M."/>
            <person name="Lee S.L."/>
            <person name="Lopez-Ezquerra A."/>
            <person name="Mallet L."/>
            <person name="Monroy-Kuhn J.M."/>
            <person name="Moser A."/>
            <person name="Murali S.C."/>
            <person name="Muzny D.M."/>
            <person name="Otani S."/>
            <person name="Piulachs M.-D."/>
            <person name="Poelchau M."/>
            <person name="Qu J."/>
            <person name="Schaub F."/>
            <person name="Wada-Katsumata A."/>
            <person name="Worley K.C."/>
            <person name="Xie Q."/>
            <person name="Ylla G."/>
            <person name="Poulsen M."/>
            <person name="Gibbs R.A."/>
            <person name="Schal C."/>
            <person name="Richards S."/>
            <person name="Belles X."/>
            <person name="Korb J."/>
            <person name="Bornberg-Bauer E."/>
        </authorList>
    </citation>
    <scope>NUCLEOTIDE SEQUENCE [LARGE SCALE GENOMIC DNA]</scope>
    <source>
        <tissue evidence="1">Whole body</tissue>
    </source>
</reference>
<organism evidence="1 2">
    <name type="scientific">Cryptotermes secundus</name>
    <dbReference type="NCBI Taxonomy" id="105785"/>
    <lineage>
        <taxon>Eukaryota</taxon>
        <taxon>Metazoa</taxon>
        <taxon>Ecdysozoa</taxon>
        <taxon>Arthropoda</taxon>
        <taxon>Hexapoda</taxon>
        <taxon>Insecta</taxon>
        <taxon>Pterygota</taxon>
        <taxon>Neoptera</taxon>
        <taxon>Polyneoptera</taxon>
        <taxon>Dictyoptera</taxon>
        <taxon>Blattodea</taxon>
        <taxon>Blattoidea</taxon>
        <taxon>Termitoidae</taxon>
        <taxon>Kalotermitidae</taxon>
        <taxon>Cryptotermitinae</taxon>
        <taxon>Cryptotermes</taxon>
    </lineage>
</organism>
<evidence type="ECO:0000313" key="2">
    <source>
        <dbReference type="Proteomes" id="UP000235965"/>
    </source>
</evidence>
<comment type="caution">
    <text evidence="1">The sequence shown here is derived from an EMBL/GenBank/DDBJ whole genome shotgun (WGS) entry which is preliminary data.</text>
</comment>
<accession>A0A2J7Q5P2</accession>
<keyword evidence="2" id="KW-1185">Reference proteome</keyword>
<proteinExistence type="predicted"/>
<protein>
    <submittedName>
        <fullName evidence="1">Uncharacterized protein</fullName>
    </submittedName>
</protein>
<dbReference type="Proteomes" id="UP000235965">
    <property type="component" value="Unassembled WGS sequence"/>
</dbReference>
<name>A0A2J7Q5P2_9NEOP</name>